<proteinExistence type="predicted"/>
<feature type="transmembrane region" description="Helical" evidence="1">
    <location>
        <begin position="17"/>
        <end position="42"/>
    </location>
</feature>
<feature type="transmembrane region" description="Helical" evidence="1">
    <location>
        <begin position="200"/>
        <end position="222"/>
    </location>
</feature>
<organism evidence="2 3">
    <name type="scientific">Fictibacillus barbaricus</name>
    <dbReference type="NCBI Taxonomy" id="182136"/>
    <lineage>
        <taxon>Bacteria</taxon>
        <taxon>Bacillati</taxon>
        <taxon>Bacillota</taxon>
        <taxon>Bacilli</taxon>
        <taxon>Bacillales</taxon>
        <taxon>Fictibacillaceae</taxon>
        <taxon>Fictibacillus</taxon>
    </lineage>
</organism>
<feature type="transmembrane region" description="Helical" evidence="1">
    <location>
        <begin position="88"/>
        <end position="109"/>
    </location>
</feature>
<keyword evidence="1" id="KW-0472">Membrane</keyword>
<dbReference type="Proteomes" id="UP001319060">
    <property type="component" value="Unassembled WGS sequence"/>
</dbReference>
<gene>
    <name evidence="2" type="ORF">JYA64_07350</name>
</gene>
<dbReference type="EMBL" id="JAFHKS010000042">
    <property type="protein sequence ID" value="MBN3545104.1"/>
    <property type="molecule type" value="Genomic_DNA"/>
</dbReference>
<name>A0ABS2ZEQ7_9BACL</name>
<evidence type="ECO:0000313" key="2">
    <source>
        <dbReference type="EMBL" id="MBN3545104.1"/>
    </source>
</evidence>
<protein>
    <submittedName>
        <fullName evidence="2">Uncharacterized protein</fullName>
    </submittedName>
</protein>
<accession>A0ABS2ZEQ7</accession>
<comment type="caution">
    <text evidence="2">The sequence shown here is derived from an EMBL/GenBank/DDBJ whole genome shotgun (WGS) entry which is preliminary data.</text>
</comment>
<evidence type="ECO:0000313" key="3">
    <source>
        <dbReference type="Proteomes" id="UP001319060"/>
    </source>
</evidence>
<feature type="transmembrane region" description="Helical" evidence="1">
    <location>
        <begin position="54"/>
        <end position="76"/>
    </location>
</feature>
<feature type="transmembrane region" description="Helical" evidence="1">
    <location>
        <begin position="167"/>
        <end position="188"/>
    </location>
</feature>
<reference evidence="2 3" key="1">
    <citation type="submission" date="2021-01" db="EMBL/GenBank/DDBJ databases">
        <title>Genome Sequencing of Type Strains.</title>
        <authorList>
            <person name="Lemaire J.F."/>
            <person name="Inderbitzin P."/>
            <person name="Collins S.B."/>
            <person name="Wespe N."/>
            <person name="Knight-Connoni V."/>
        </authorList>
    </citation>
    <scope>NUCLEOTIDE SEQUENCE [LARGE SCALE GENOMIC DNA]</scope>
    <source>
        <strain evidence="2 3">DSM 14730</strain>
    </source>
</reference>
<keyword evidence="1" id="KW-0812">Transmembrane</keyword>
<sequence>MSAVNGTYKLVFNDMRWFLILFSCITLAVSVIYLLISMIFNVPANTNSSLFGPIYGGICAFACAGLVQPFQVAIGLGSTRKQFLKSYYAMAGLMVVASITFLNVLYFIMDFLLQKGINKFKFFHPGYMESQDYHFFTYYWFDLMIGFLLMGLTALVTVLIRRMGIVNFLIAIVLLGMALTFILIPGNAPLIFEWIVETDVFLFFTTIGIIGIAMLLLTYPMMKDAPLKMKSSKR</sequence>
<evidence type="ECO:0000256" key="1">
    <source>
        <dbReference type="SAM" id="Phobius"/>
    </source>
</evidence>
<keyword evidence="1" id="KW-1133">Transmembrane helix</keyword>
<keyword evidence="3" id="KW-1185">Reference proteome</keyword>
<dbReference type="RefSeq" id="WP_188403264.1">
    <property type="nucleotide sequence ID" value="NZ_BMCE01000002.1"/>
</dbReference>
<feature type="transmembrane region" description="Helical" evidence="1">
    <location>
        <begin position="138"/>
        <end position="160"/>
    </location>
</feature>